<organism evidence="6">
    <name type="scientific">marine sediment metagenome</name>
    <dbReference type="NCBI Taxonomy" id="412755"/>
    <lineage>
        <taxon>unclassified sequences</taxon>
        <taxon>metagenomes</taxon>
        <taxon>ecological metagenomes</taxon>
    </lineage>
</organism>
<evidence type="ECO:0000256" key="5">
    <source>
        <dbReference type="ARBA" id="ARBA00023136"/>
    </source>
</evidence>
<evidence type="ECO:0000256" key="4">
    <source>
        <dbReference type="ARBA" id="ARBA00022989"/>
    </source>
</evidence>
<dbReference type="EMBL" id="BARS01037652">
    <property type="protein sequence ID" value="GAG14688.1"/>
    <property type="molecule type" value="Genomic_DNA"/>
</dbReference>
<accession>X0VQD9</accession>
<reference evidence="6" key="1">
    <citation type="journal article" date="2014" name="Front. Microbiol.">
        <title>High frequency of phylogenetically diverse reductive dehalogenase-homologous genes in deep subseafloor sedimentary metagenomes.</title>
        <authorList>
            <person name="Kawai M."/>
            <person name="Futagami T."/>
            <person name="Toyoda A."/>
            <person name="Takaki Y."/>
            <person name="Nishi S."/>
            <person name="Hori S."/>
            <person name="Arai W."/>
            <person name="Tsubouchi T."/>
            <person name="Morono Y."/>
            <person name="Uchiyama I."/>
            <person name="Ito T."/>
            <person name="Fujiyama A."/>
            <person name="Inagaki F."/>
            <person name="Takami H."/>
        </authorList>
    </citation>
    <scope>NUCLEOTIDE SEQUENCE</scope>
    <source>
        <strain evidence="6">Expedition CK06-06</strain>
    </source>
</reference>
<comment type="caution">
    <text evidence="6">The sequence shown here is derived from an EMBL/GenBank/DDBJ whole genome shotgun (WGS) entry which is preliminary data.</text>
</comment>
<evidence type="ECO:0000313" key="6">
    <source>
        <dbReference type="EMBL" id="GAG14688.1"/>
    </source>
</evidence>
<sequence>GQIFSANLHVAYLALSPKMPIDPQIIRFKTKLETDISLVALANSITLTPGTITVDIREGEFFVHALDRKVAYELSTGEMEDKIAHVFMEADHVYIQDVLDVSRIFGVLK</sequence>
<protein>
    <submittedName>
        <fullName evidence="6">Uncharacterized protein</fullName>
    </submittedName>
</protein>
<dbReference type="PANTHER" id="PTHR34584">
    <property type="entry name" value="NA(+)/H(+) ANTIPORTER SUBUNIT E1"/>
    <property type="match status" value="1"/>
</dbReference>
<gene>
    <name evidence="6" type="ORF">S01H1_57710</name>
</gene>
<dbReference type="GO" id="GO:0008324">
    <property type="term" value="F:monoatomic cation transmembrane transporter activity"/>
    <property type="evidence" value="ECO:0007669"/>
    <property type="project" value="InterPro"/>
</dbReference>
<evidence type="ECO:0000256" key="3">
    <source>
        <dbReference type="ARBA" id="ARBA00022692"/>
    </source>
</evidence>
<feature type="non-terminal residue" evidence="6">
    <location>
        <position position="1"/>
    </location>
</feature>
<dbReference type="Pfam" id="PF01899">
    <property type="entry name" value="MNHE"/>
    <property type="match status" value="1"/>
</dbReference>
<dbReference type="GO" id="GO:0005886">
    <property type="term" value="C:plasma membrane"/>
    <property type="evidence" value="ECO:0007669"/>
    <property type="project" value="UniProtKB-SubCell"/>
</dbReference>
<keyword evidence="4" id="KW-1133">Transmembrane helix</keyword>
<evidence type="ECO:0000256" key="2">
    <source>
        <dbReference type="ARBA" id="ARBA00022475"/>
    </source>
</evidence>
<name>X0VQD9_9ZZZZ</name>
<keyword evidence="3" id="KW-0812">Transmembrane</keyword>
<proteinExistence type="predicted"/>
<evidence type="ECO:0000256" key="1">
    <source>
        <dbReference type="ARBA" id="ARBA00004651"/>
    </source>
</evidence>
<dbReference type="PANTHER" id="PTHR34584:SF1">
    <property type="entry name" value="NA(+)_H(+) ANTIPORTER SUBUNIT E1"/>
    <property type="match status" value="1"/>
</dbReference>
<dbReference type="AlphaFoldDB" id="X0VQD9"/>
<comment type="subcellular location">
    <subcellularLocation>
        <location evidence="1">Cell membrane</location>
        <topology evidence="1">Multi-pass membrane protein</topology>
    </subcellularLocation>
</comment>
<keyword evidence="5" id="KW-0472">Membrane</keyword>
<keyword evidence="2" id="KW-1003">Cell membrane</keyword>
<dbReference type="InterPro" id="IPR002758">
    <property type="entry name" value="Cation_antiport_E"/>
</dbReference>